<proteinExistence type="predicted"/>
<evidence type="ECO:0000313" key="2">
    <source>
        <dbReference type="EMBL" id="KAG1532917.1"/>
    </source>
</evidence>
<accession>A0A9P7C327</accession>
<name>A0A9P7C327_9FUNG</name>
<evidence type="ECO:0000256" key="1">
    <source>
        <dbReference type="SAM" id="MobiDB-lite"/>
    </source>
</evidence>
<sequence length="72" mass="6815">MQQAISRAIAGTHAALEATLDNGFEEFDVIAAAPAALAEVRAAVGGARAGPPVAGRDVGEGSAGAGDAGLAG</sequence>
<evidence type="ECO:0000313" key="3">
    <source>
        <dbReference type="Proteomes" id="UP000740926"/>
    </source>
</evidence>
<gene>
    <name evidence="2" type="ORF">G6F50_016045</name>
</gene>
<protein>
    <submittedName>
        <fullName evidence="2">Uncharacterized protein</fullName>
    </submittedName>
</protein>
<reference evidence="2 3" key="1">
    <citation type="journal article" date="2020" name="Microb. Genom.">
        <title>Genetic diversity of clinical and environmental Mucorales isolates obtained from an investigation of mucormycosis cases among solid organ transplant recipients.</title>
        <authorList>
            <person name="Nguyen M.H."/>
            <person name="Kaul D."/>
            <person name="Muto C."/>
            <person name="Cheng S.J."/>
            <person name="Richter R.A."/>
            <person name="Bruno V.M."/>
            <person name="Liu G."/>
            <person name="Beyhan S."/>
            <person name="Sundermann A.J."/>
            <person name="Mounaud S."/>
            <person name="Pasculle A.W."/>
            <person name="Nierman W.C."/>
            <person name="Driscoll E."/>
            <person name="Cumbie R."/>
            <person name="Clancy C.J."/>
            <person name="Dupont C.L."/>
        </authorList>
    </citation>
    <scope>NUCLEOTIDE SEQUENCE [LARGE SCALE GENOMIC DNA]</scope>
    <source>
        <strain evidence="2 3">GL24</strain>
    </source>
</reference>
<feature type="compositionally biased region" description="Low complexity" evidence="1">
    <location>
        <begin position="47"/>
        <end position="56"/>
    </location>
</feature>
<feature type="region of interest" description="Disordered" evidence="1">
    <location>
        <begin position="47"/>
        <end position="72"/>
    </location>
</feature>
<dbReference type="Proteomes" id="UP000740926">
    <property type="component" value="Unassembled WGS sequence"/>
</dbReference>
<dbReference type="AlphaFoldDB" id="A0A9P7C327"/>
<keyword evidence="3" id="KW-1185">Reference proteome</keyword>
<organism evidence="2 3">
    <name type="scientific">Rhizopus delemar</name>
    <dbReference type="NCBI Taxonomy" id="936053"/>
    <lineage>
        <taxon>Eukaryota</taxon>
        <taxon>Fungi</taxon>
        <taxon>Fungi incertae sedis</taxon>
        <taxon>Mucoromycota</taxon>
        <taxon>Mucoromycotina</taxon>
        <taxon>Mucoromycetes</taxon>
        <taxon>Mucorales</taxon>
        <taxon>Mucorineae</taxon>
        <taxon>Rhizopodaceae</taxon>
        <taxon>Rhizopus</taxon>
    </lineage>
</organism>
<comment type="caution">
    <text evidence="2">The sequence shown here is derived from an EMBL/GenBank/DDBJ whole genome shotgun (WGS) entry which is preliminary data.</text>
</comment>
<dbReference type="EMBL" id="JAANIU010009580">
    <property type="protein sequence ID" value="KAG1532917.1"/>
    <property type="molecule type" value="Genomic_DNA"/>
</dbReference>
<feature type="compositionally biased region" description="Gly residues" evidence="1">
    <location>
        <begin position="61"/>
        <end position="72"/>
    </location>
</feature>